<reference evidence="1 2" key="1">
    <citation type="journal article" date="2015" name="Genome Announc.">
        <title>Draft Genome Sequence of the Thermophile Thermus filiformis ATCC 43280, Producer of Carotenoid-(Di)glucoside-Branched Fatty Acid (Di)esters and Source of Hyperthermostable Enzymes of Biotechnological Interest.</title>
        <authorList>
            <person name="Mandelli F."/>
            <person name="Oliveira Ramires B."/>
            <person name="Couger M.B."/>
            <person name="Paixao D.A."/>
            <person name="Camilo C.M."/>
            <person name="Polikarpov I."/>
            <person name="Prade R."/>
            <person name="Riano-Pachon D.M."/>
            <person name="Squina F.M."/>
        </authorList>
    </citation>
    <scope>NUCLEOTIDE SEQUENCE [LARGE SCALE GENOMIC DNA]</scope>
    <source>
        <strain evidence="1 2">ATCC 43280</strain>
    </source>
</reference>
<sequence>MDQDTLQALLREAVRGTVAEVIQLLLHLDQEAFLRENGGRKNGHYRRTLQTRFGQV</sequence>
<dbReference type="EMBL" id="JPSL02000037">
    <property type="protein sequence ID" value="KIX84714.1"/>
    <property type="molecule type" value="Genomic_DNA"/>
</dbReference>
<evidence type="ECO:0000313" key="1">
    <source>
        <dbReference type="EMBL" id="KIX84714.1"/>
    </source>
</evidence>
<evidence type="ECO:0000313" key="2">
    <source>
        <dbReference type="Proteomes" id="UP000030364"/>
    </source>
</evidence>
<dbReference type="AlphaFoldDB" id="A0A0D6X9W6"/>
<keyword evidence="2" id="KW-1185">Reference proteome</keyword>
<protein>
    <submittedName>
        <fullName evidence="1">Transposase</fullName>
    </submittedName>
</protein>
<name>A0A0D6X9W6_THEFI</name>
<comment type="caution">
    <text evidence="1">The sequence shown here is derived from an EMBL/GenBank/DDBJ whole genome shotgun (WGS) entry which is preliminary data.</text>
</comment>
<organism evidence="1 2">
    <name type="scientific">Thermus filiformis</name>
    <dbReference type="NCBI Taxonomy" id="276"/>
    <lineage>
        <taxon>Bacteria</taxon>
        <taxon>Thermotogati</taxon>
        <taxon>Deinococcota</taxon>
        <taxon>Deinococci</taxon>
        <taxon>Thermales</taxon>
        <taxon>Thermaceae</taxon>
        <taxon>Thermus</taxon>
    </lineage>
</organism>
<feature type="non-terminal residue" evidence="1">
    <location>
        <position position="56"/>
    </location>
</feature>
<proteinExistence type="predicted"/>
<accession>A0A0D6X9W6</accession>
<dbReference type="Proteomes" id="UP000030364">
    <property type="component" value="Unassembled WGS sequence"/>
</dbReference>
<gene>
    <name evidence="1" type="ORF">THFILI_04035</name>
</gene>